<dbReference type="VEuPathDB" id="FungiDB:MCYG_07854"/>
<dbReference type="RefSeq" id="XP_002844071.1">
    <property type="nucleotide sequence ID" value="XM_002844025.1"/>
</dbReference>
<dbReference type="Proteomes" id="UP000002035">
    <property type="component" value="Unassembled WGS sequence"/>
</dbReference>
<accession>C5FXJ5</accession>
<sequence>MEETFNCLRGRSGGPVGMLFTSTAAAALSSVLLIQPALAAPNGLPSHGGHHGQKDPFEVLDPQNWVNPDNMTWADFKTPPGTKWNDPSRKGSIRNFNIALVNVDYPDKSFTITMAPETDVFKNPQKGSPNVTRSQVPTFYRDFLNKPGQLNRGHTLHEYWMEDSNGRFGVDLTTFGVYKMPLKSYQYGIGESMNAGACPIGETCYYEIRDDALGAWRKDIGEEKAKSYELVFILSAGQDESSTWQEFGEIMFQNKEDVTAAFGPPPGNGTGNMTLPNYAKTRYVEWTSWASASAIWPNAGDGSSTQAESSGMGTFAHELSHLLNVGDNYNNPYGVPLRRSFTGPWSMMSRGSFNGPGGPHTRWQVPPLKGGSMGSQHTFHDKLRLGLTTKDSALNVSREALANSGLVVARVTARVIVPQKGELIGIHVAMNADNAPKCDIKTDPYCDGNGYNNYNVEVIDRMGADSFCPDSGVMISKTRDRAFSNYQWTIDANPQDIKQIDFHRPDGTPAMISIGDYRQLADALFHAGTRSGSQFEYTDKANKLQFYIIDPHRDEKGVLSYTIAVRYVGGKDPHKRGVKLDKNAKVTSSSISKPTDKGVTCSFTLHNTGTYNPAAGKVKHPQDVTAYLKSDVYRLKATVEGRGWRVEVPNALATAEFGKTVTVSVAVGAENSAQEGAKVTLTATSEADPSKFATAECRVNKSHN</sequence>
<proteinExistence type="predicted"/>
<dbReference type="SUPFAM" id="SSF55486">
    <property type="entry name" value="Metalloproteases ('zincins'), catalytic domain"/>
    <property type="match status" value="1"/>
</dbReference>
<keyword evidence="3" id="KW-1185">Reference proteome</keyword>
<dbReference type="InterPro" id="IPR008757">
    <property type="entry name" value="Peptidase_M6-like_domain"/>
</dbReference>
<organism evidence="2 3">
    <name type="scientific">Arthroderma otae (strain ATCC MYA-4605 / CBS 113480)</name>
    <name type="common">Microsporum canis</name>
    <dbReference type="NCBI Taxonomy" id="554155"/>
    <lineage>
        <taxon>Eukaryota</taxon>
        <taxon>Fungi</taxon>
        <taxon>Dikarya</taxon>
        <taxon>Ascomycota</taxon>
        <taxon>Pezizomycotina</taxon>
        <taxon>Eurotiomycetes</taxon>
        <taxon>Eurotiomycetidae</taxon>
        <taxon>Onygenales</taxon>
        <taxon>Arthrodermataceae</taxon>
        <taxon>Microsporum</taxon>
    </lineage>
</organism>
<dbReference type="EMBL" id="DS995707">
    <property type="protein sequence ID" value="EEQ35035.1"/>
    <property type="molecule type" value="Genomic_DNA"/>
</dbReference>
<reference evidence="3" key="1">
    <citation type="journal article" date="2012" name="MBio">
        <title>Comparative genome analysis of Trichophyton rubrum and related dermatophytes reveals candidate genes involved in infection.</title>
        <authorList>
            <person name="Martinez D.A."/>
            <person name="Oliver B.G."/>
            <person name="Graeser Y."/>
            <person name="Goldberg J.M."/>
            <person name="Li W."/>
            <person name="Martinez-Rossi N.M."/>
            <person name="Monod M."/>
            <person name="Shelest E."/>
            <person name="Barton R.C."/>
            <person name="Birch E."/>
            <person name="Brakhage A.A."/>
            <person name="Chen Z."/>
            <person name="Gurr S.J."/>
            <person name="Heiman D."/>
            <person name="Heitman J."/>
            <person name="Kosti I."/>
            <person name="Rossi A."/>
            <person name="Saif S."/>
            <person name="Samalova M."/>
            <person name="Saunders C.W."/>
            <person name="Shea T."/>
            <person name="Summerbell R.C."/>
            <person name="Xu J."/>
            <person name="Young S."/>
            <person name="Zeng Q."/>
            <person name="Birren B.W."/>
            <person name="Cuomo C.A."/>
            <person name="White T.C."/>
        </authorList>
    </citation>
    <scope>NUCLEOTIDE SEQUENCE [LARGE SCALE GENOMIC DNA]</scope>
    <source>
        <strain evidence="3">ATCC MYA-4605 / CBS 113480</strain>
    </source>
</reference>
<feature type="signal peptide" evidence="1">
    <location>
        <begin position="1"/>
        <end position="39"/>
    </location>
</feature>
<dbReference type="GO" id="GO:0008233">
    <property type="term" value="F:peptidase activity"/>
    <property type="evidence" value="ECO:0007669"/>
    <property type="project" value="InterPro"/>
</dbReference>
<dbReference type="OrthoDB" id="3852498at2759"/>
<feature type="chain" id="PRO_5002951860" evidence="1">
    <location>
        <begin position="40"/>
        <end position="704"/>
    </location>
</feature>
<name>C5FXJ5_ARTOC</name>
<evidence type="ECO:0000256" key="1">
    <source>
        <dbReference type="SAM" id="SignalP"/>
    </source>
</evidence>
<evidence type="ECO:0000313" key="3">
    <source>
        <dbReference type="Proteomes" id="UP000002035"/>
    </source>
</evidence>
<gene>
    <name evidence="2" type="ORF">MCYG_07854</name>
</gene>
<keyword evidence="1" id="KW-0732">Signal</keyword>
<evidence type="ECO:0000313" key="2">
    <source>
        <dbReference type="EMBL" id="EEQ35035.1"/>
    </source>
</evidence>
<protein>
    <submittedName>
        <fullName evidence="2">Mucin</fullName>
    </submittedName>
</protein>
<dbReference type="eggNOG" id="ENOG502QVPB">
    <property type="taxonomic scope" value="Eukaryota"/>
</dbReference>
<dbReference type="GeneID" id="9230419"/>
<dbReference type="NCBIfam" id="TIGR03296">
    <property type="entry name" value="M6dom_TIGR03296"/>
    <property type="match status" value="1"/>
</dbReference>
<dbReference type="AlphaFoldDB" id="C5FXJ5"/>
<dbReference type="HOGENOM" id="CLU_013425_0_0_1"/>
<dbReference type="OMA" id="IWPNAGG"/>
<dbReference type="GO" id="GO:0006508">
    <property type="term" value="P:proteolysis"/>
    <property type="evidence" value="ECO:0007669"/>
    <property type="project" value="InterPro"/>
</dbReference>
<dbReference type="STRING" id="554155.C5FXJ5"/>